<name>M2STC6_COCH5</name>
<dbReference type="Proteomes" id="UP000016936">
    <property type="component" value="Unassembled WGS sequence"/>
</dbReference>
<evidence type="ECO:0000256" key="1">
    <source>
        <dbReference type="SAM" id="SignalP"/>
    </source>
</evidence>
<dbReference type="eggNOG" id="ENOG502RISG">
    <property type="taxonomic scope" value="Eukaryota"/>
</dbReference>
<evidence type="ECO:0000313" key="3">
    <source>
        <dbReference type="Proteomes" id="UP000016936"/>
    </source>
</evidence>
<reference evidence="2 3" key="1">
    <citation type="journal article" date="2012" name="PLoS Pathog.">
        <title>Diverse lifestyles and strategies of plant pathogenesis encoded in the genomes of eighteen Dothideomycetes fungi.</title>
        <authorList>
            <person name="Ohm R.A."/>
            <person name="Feau N."/>
            <person name="Henrissat B."/>
            <person name="Schoch C.L."/>
            <person name="Horwitz B.A."/>
            <person name="Barry K.W."/>
            <person name="Condon B.J."/>
            <person name="Copeland A.C."/>
            <person name="Dhillon B."/>
            <person name="Glaser F."/>
            <person name="Hesse C.N."/>
            <person name="Kosti I."/>
            <person name="LaButti K."/>
            <person name="Lindquist E.A."/>
            <person name="Lucas S."/>
            <person name="Salamov A.A."/>
            <person name="Bradshaw R.E."/>
            <person name="Ciuffetti L."/>
            <person name="Hamelin R.C."/>
            <person name="Kema G.H.J."/>
            <person name="Lawrence C."/>
            <person name="Scott J.A."/>
            <person name="Spatafora J.W."/>
            <person name="Turgeon B.G."/>
            <person name="de Wit P.J.G.M."/>
            <person name="Zhong S."/>
            <person name="Goodwin S.B."/>
            <person name="Grigoriev I.V."/>
        </authorList>
    </citation>
    <scope>NUCLEOTIDE SEQUENCE [LARGE SCALE GENOMIC DNA]</scope>
    <source>
        <strain evidence="3">C5 / ATCC 48332 / race O</strain>
    </source>
</reference>
<gene>
    <name evidence="2" type="ORF">COCHEDRAFT_1216515</name>
</gene>
<organism evidence="2 3">
    <name type="scientific">Cochliobolus heterostrophus (strain C5 / ATCC 48332 / race O)</name>
    <name type="common">Southern corn leaf blight fungus</name>
    <name type="synonym">Bipolaris maydis</name>
    <dbReference type="NCBI Taxonomy" id="701091"/>
    <lineage>
        <taxon>Eukaryota</taxon>
        <taxon>Fungi</taxon>
        <taxon>Dikarya</taxon>
        <taxon>Ascomycota</taxon>
        <taxon>Pezizomycotina</taxon>
        <taxon>Dothideomycetes</taxon>
        <taxon>Pleosporomycetidae</taxon>
        <taxon>Pleosporales</taxon>
        <taxon>Pleosporineae</taxon>
        <taxon>Pleosporaceae</taxon>
        <taxon>Bipolaris</taxon>
    </lineage>
</organism>
<keyword evidence="1" id="KW-0732">Signal</keyword>
<reference evidence="3" key="2">
    <citation type="journal article" date="2013" name="PLoS Genet.">
        <title>Comparative genome structure, secondary metabolite, and effector coding capacity across Cochliobolus pathogens.</title>
        <authorList>
            <person name="Condon B.J."/>
            <person name="Leng Y."/>
            <person name="Wu D."/>
            <person name="Bushley K.E."/>
            <person name="Ohm R.A."/>
            <person name="Otillar R."/>
            <person name="Martin J."/>
            <person name="Schackwitz W."/>
            <person name="Grimwood J."/>
            <person name="MohdZainudin N."/>
            <person name="Xue C."/>
            <person name="Wang R."/>
            <person name="Manning V.A."/>
            <person name="Dhillon B."/>
            <person name="Tu Z.J."/>
            <person name="Steffenson B.J."/>
            <person name="Salamov A."/>
            <person name="Sun H."/>
            <person name="Lowry S."/>
            <person name="LaButti K."/>
            <person name="Han J."/>
            <person name="Copeland A."/>
            <person name="Lindquist E."/>
            <person name="Barry K."/>
            <person name="Schmutz J."/>
            <person name="Baker S.E."/>
            <person name="Ciuffetti L.M."/>
            <person name="Grigoriev I.V."/>
            <person name="Zhong S."/>
            <person name="Turgeon B.G."/>
        </authorList>
    </citation>
    <scope>NUCLEOTIDE SEQUENCE [LARGE SCALE GENOMIC DNA]</scope>
    <source>
        <strain evidence="3">C5 / ATCC 48332 / race O</strain>
    </source>
</reference>
<dbReference type="EMBL" id="KB445580">
    <property type="protein sequence ID" value="EMD88615.1"/>
    <property type="molecule type" value="Genomic_DNA"/>
</dbReference>
<protein>
    <recommendedName>
        <fullName evidence="4">Ecp2 effector protein domain-containing protein</fullName>
    </recommendedName>
</protein>
<dbReference type="HOGENOM" id="CLU_1526095_0_0_1"/>
<feature type="chain" id="PRO_5004025969" description="Ecp2 effector protein domain-containing protein" evidence="1">
    <location>
        <begin position="19"/>
        <end position="185"/>
    </location>
</feature>
<dbReference type="OrthoDB" id="3657047at2759"/>
<dbReference type="OMA" id="PFACPAN"/>
<accession>M2STC6</accession>
<feature type="signal peptide" evidence="1">
    <location>
        <begin position="1"/>
        <end position="18"/>
    </location>
</feature>
<keyword evidence="3" id="KW-1185">Reference proteome</keyword>
<evidence type="ECO:0000313" key="2">
    <source>
        <dbReference type="EMBL" id="EMD88615.1"/>
    </source>
</evidence>
<proteinExistence type="predicted"/>
<sequence>MYILKYATVLGWALITLASPIQDLKETLNTLHNTLSPRVNPFACPANKLHNPTVTEWKWALDTYCSRHTPTLITSDSPLIFTYQLTAFDEKPIKWVFKVWIDDGMREVRGGVGKPTKYSFNLDRELCKKKFMNMVTEGKGGGMPKVVCEVGKEKVFRGGSYRDWVVKGQLGQAVWESRRLKGDDG</sequence>
<evidence type="ECO:0008006" key="4">
    <source>
        <dbReference type="Google" id="ProtNLM"/>
    </source>
</evidence>
<dbReference type="AlphaFoldDB" id="M2STC6"/>